<dbReference type="GeneID" id="85414140"/>
<evidence type="ECO:0000256" key="1">
    <source>
        <dbReference type="SAM" id="MobiDB-lite"/>
    </source>
</evidence>
<dbReference type="Proteomes" id="UP001227543">
    <property type="component" value="Unassembled WGS sequence"/>
</dbReference>
<reference evidence="2 3" key="1">
    <citation type="submission" date="2016-10" db="EMBL/GenBank/DDBJ databases">
        <title>The genome sequence of Colletotrichum fioriniae PJ7.</title>
        <authorList>
            <person name="Baroncelli R."/>
        </authorList>
    </citation>
    <scope>NUCLEOTIDE SEQUENCE [LARGE SCALE GENOMIC DNA]</scope>
    <source>
        <strain evidence="2 3">Tom-12</strain>
    </source>
</reference>
<organism evidence="2 3">
    <name type="scientific">Colletotrichum tamarilloi</name>
    <dbReference type="NCBI Taxonomy" id="1209934"/>
    <lineage>
        <taxon>Eukaryota</taxon>
        <taxon>Fungi</taxon>
        <taxon>Dikarya</taxon>
        <taxon>Ascomycota</taxon>
        <taxon>Pezizomycotina</taxon>
        <taxon>Sordariomycetes</taxon>
        <taxon>Hypocreomycetidae</taxon>
        <taxon>Glomerellales</taxon>
        <taxon>Glomerellaceae</taxon>
        <taxon>Colletotrichum</taxon>
        <taxon>Colletotrichum acutatum species complex</taxon>
    </lineage>
</organism>
<keyword evidence="3" id="KW-1185">Reference proteome</keyword>
<protein>
    <submittedName>
        <fullName evidence="2">Uncharacterized protein</fullName>
    </submittedName>
</protein>
<proteinExistence type="predicted"/>
<dbReference type="RefSeq" id="XP_060375485.1">
    <property type="nucleotide sequence ID" value="XM_060529902.1"/>
</dbReference>
<sequence>MKLNYLEFDWPSSRDRGFRVHLSQALVVHLRFPSPPLNVENLRVNLTTPHSLAVSFGALCSYTPGCHTLSTCQRIIHPAVVGSGLQLSRLPGREQRGHTSGSLSLSLSLSLSSSKPHPQAQADDHVSKPPTFLVSRQTLRTVYDEKPVRMIVKGYARDALSTSLLSLCRLDLTVERLPTNLPCQDP</sequence>
<name>A0ABQ9QQM4_9PEZI</name>
<evidence type="ECO:0000313" key="2">
    <source>
        <dbReference type="EMBL" id="KAK1481652.1"/>
    </source>
</evidence>
<gene>
    <name evidence="2" type="ORF">CTAM01_13900</name>
</gene>
<feature type="region of interest" description="Disordered" evidence="1">
    <location>
        <begin position="108"/>
        <end position="129"/>
    </location>
</feature>
<dbReference type="EMBL" id="MLFU01000108">
    <property type="protein sequence ID" value="KAK1481652.1"/>
    <property type="molecule type" value="Genomic_DNA"/>
</dbReference>
<comment type="caution">
    <text evidence="2">The sequence shown here is derived from an EMBL/GenBank/DDBJ whole genome shotgun (WGS) entry which is preliminary data.</text>
</comment>
<evidence type="ECO:0000313" key="3">
    <source>
        <dbReference type="Proteomes" id="UP001227543"/>
    </source>
</evidence>
<accession>A0ABQ9QQM4</accession>